<keyword evidence="8" id="KW-1185">Reference proteome</keyword>
<feature type="transmembrane region" description="Helical" evidence="6">
    <location>
        <begin position="216"/>
        <end position="238"/>
    </location>
</feature>
<evidence type="ECO:0000256" key="4">
    <source>
        <dbReference type="ARBA" id="ARBA00022989"/>
    </source>
</evidence>
<feature type="transmembrane region" description="Helical" evidence="6">
    <location>
        <begin position="366"/>
        <end position="387"/>
    </location>
</feature>
<evidence type="ECO:0000256" key="1">
    <source>
        <dbReference type="ARBA" id="ARBA00004141"/>
    </source>
</evidence>
<accession>A0A839V8E8</accession>
<feature type="transmembrane region" description="Helical" evidence="6">
    <location>
        <begin position="407"/>
        <end position="428"/>
    </location>
</feature>
<reference evidence="7 8" key="1">
    <citation type="submission" date="2020-08" db="EMBL/GenBank/DDBJ databases">
        <title>Genomic Encyclopedia of Type Strains, Phase III (KMG-III): the genomes of soil and plant-associated and newly described type strains.</title>
        <authorList>
            <person name="Whitman W."/>
        </authorList>
    </citation>
    <scope>NUCLEOTIDE SEQUENCE [LARGE SCALE GENOMIC DNA]</scope>
    <source>
        <strain evidence="7 8">CECT 7282</strain>
    </source>
</reference>
<evidence type="ECO:0000313" key="8">
    <source>
        <dbReference type="Proteomes" id="UP000547614"/>
    </source>
</evidence>
<feature type="transmembrane region" description="Helical" evidence="6">
    <location>
        <begin position="177"/>
        <end position="196"/>
    </location>
</feature>
<feature type="transmembrane region" description="Helical" evidence="6">
    <location>
        <begin position="434"/>
        <end position="453"/>
    </location>
</feature>
<organism evidence="7 8">
    <name type="scientific">Halomonas cerina</name>
    <dbReference type="NCBI Taxonomy" id="447424"/>
    <lineage>
        <taxon>Bacteria</taxon>
        <taxon>Pseudomonadati</taxon>
        <taxon>Pseudomonadota</taxon>
        <taxon>Gammaproteobacteria</taxon>
        <taxon>Oceanospirillales</taxon>
        <taxon>Halomonadaceae</taxon>
        <taxon>Halomonas</taxon>
    </lineage>
</organism>
<dbReference type="AlphaFoldDB" id="A0A839V8E8"/>
<dbReference type="InterPro" id="IPR045225">
    <property type="entry name" value="Uracil/uridine/allantoin_perm"/>
</dbReference>
<protein>
    <submittedName>
        <fullName evidence="7">NCS1 family nucleobase:cation symporter-1</fullName>
    </submittedName>
</protein>
<evidence type="ECO:0000313" key="7">
    <source>
        <dbReference type="EMBL" id="MBB3190260.1"/>
    </source>
</evidence>
<dbReference type="InterPro" id="IPR001248">
    <property type="entry name" value="Pur-cyt_permease"/>
</dbReference>
<evidence type="ECO:0000256" key="6">
    <source>
        <dbReference type="SAM" id="Phobius"/>
    </source>
</evidence>
<evidence type="ECO:0000256" key="3">
    <source>
        <dbReference type="ARBA" id="ARBA00022692"/>
    </source>
</evidence>
<feature type="transmembrane region" description="Helical" evidence="6">
    <location>
        <begin position="259"/>
        <end position="284"/>
    </location>
</feature>
<feature type="transmembrane region" description="Helical" evidence="6">
    <location>
        <begin position="37"/>
        <end position="56"/>
    </location>
</feature>
<evidence type="ECO:0000256" key="5">
    <source>
        <dbReference type="ARBA" id="ARBA00023136"/>
    </source>
</evidence>
<dbReference type="Pfam" id="PF02133">
    <property type="entry name" value="Transp_cyt_pur"/>
    <property type="match status" value="1"/>
</dbReference>
<proteinExistence type="inferred from homology"/>
<gene>
    <name evidence="7" type="ORF">FHR94_001493</name>
</gene>
<dbReference type="GO" id="GO:0005886">
    <property type="term" value="C:plasma membrane"/>
    <property type="evidence" value="ECO:0007669"/>
    <property type="project" value="TreeGrafter"/>
</dbReference>
<dbReference type="GO" id="GO:0015205">
    <property type="term" value="F:nucleobase transmembrane transporter activity"/>
    <property type="evidence" value="ECO:0007669"/>
    <property type="project" value="TreeGrafter"/>
</dbReference>
<keyword evidence="4 6" id="KW-1133">Transmembrane helix</keyword>
<dbReference type="CDD" id="cd10323">
    <property type="entry name" value="SLC-NCS1sbd"/>
    <property type="match status" value="1"/>
</dbReference>
<comment type="similarity">
    <text evidence="2">Belongs to the purine-cytosine permease (2.A.39) family.</text>
</comment>
<dbReference type="PANTHER" id="PTHR30618">
    <property type="entry name" value="NCS1 FAMILY PURINE/PYRIMIDINE TRANSPORTER"/>
    <property type="match status" value="1"/>
</dbReference>
<feature type="transmembrane region" description="Helical" evidence="6">
    <location>
        <begin position="142"/>
        <end position="165"/>
    </location>
</feature>
<feature type="transmembrane region" description="Helical" evidence="6">
    <location>
        <begin position="68"/>
        <end position="88"/>
    </location>
</feature>
<comment type="subcellular location">
    <subcellularLocation>
        <location evidence="1">Membrane</location>
        <topology evidence="1">Multi-pass membrane protein</topology>
    </subcellularLocation>
</comment>
<comment type="caution">
    <text evidence="7">The sequence shown here is derived from an EMBL/GenBank/DDBJ whole genome shotgun (WGS) entry which is preliminary data.</text>
</comment>
<feature type="transmembrane region" description="Helical" evidence="6">
    <location>
        <begin position="108"/>
        <end position="130"/>
    </location>
</feature>
<keyword evidence="5 6" id="KW-0472">Membrane</keyword>
<dbReference type="Proteomes" id="UP000547614">
    <property type="component" value="Unassembled WGS sequence"/>
</dbReference>
<name>A0A839V8E8_9GAMM</name>
<dbReference type="Gene3D" id="1.10.4160.10">
    <property type="entry name" value="Hydantoin permease"/>
    <property type="match status" value="1"/>
</dbReference>
<dbReference type="PANTHER" id="PTHR30618:SF0">
    <property type="entry name" value="PURINE-URACIL PERMEASE NCS1"/>
    <property type="match status" value="1"/>
</dbReference>
<feature type="transmembrane region" description="Helical" evidence="6">
    <location>
        <begin position="338"/>
        <end position="360"/>
    </location>
</feature>
<keyword evidence="3 6" id="KW-0812">Transmembrane</keyword>
<evidence type="ECO:0000256" key="2">
    <source>
        <dbReference type="ARBA" id="ARBA00008974"/>
    </source>
</evidence>
<dbReference type="EMBL" id="JACHXP010000006">
    <property type="protein sequence ID" value="MBB3190260.1"/>
    <property type="molecule type" value="Genomic_DNA"/>
</dbReference>
<sequence>MSVSGSGVADKASPIASHKNHLLEESILPVVNTQRPITALGFVWIWVGIAVMIATFQLGANGITGVPLWQVVSVIFFANMVLALLMLLTADIGTEHGLSFSVYLRAPFGVYGTHFPSVFRGIVAAIWFGIQTYLGALALNGIFEYLTGFSNWAVWYGVFALVQVANTAMGIKAVERLAAIAAPAILAISIWMYFTLDVLAQTQGINIWRFVGEQDVTILTLFLANVAFWSTLAIDIPNITRFVKAPSGERRFFSRNKNVLLAQLLALPATQAWIALIGAVSFIAAGDWNPVTVIQGQGEGLSLIVLLVLVILAQWSTNNAANLIPAALAFVNAGAPKVSYPVAVAIAATVGTLFMPWAILDNLFSFLFSYGAYLSAIGGIMVSDYYFIRKRRLNVPHLYRERGQFHYLKGFNPAGIIAWLVAGSVAFFSGQWAFLLGFVLGALIYFAIMKLYVMKRFSQEECGDAPSDDYLGTSVDYNWVYDEASSSFLRLRSDELDTEASREDL</sequence>
<dbReference type="RefSeq" id="WP_183325006.1">
    <property type="nucleotide sequence ID" value="NZ_JACHXP010000006.1"/>
</dbReference>